<keyword evidence="11" id="KW-1185">Reference proteome</keyword>
<dbReference type="RefSeq" id="WP_097071425.1">
    <property type="nucleotide sequence ID" value="NZ_OBMT01000021.1"/>
</dbReference>
<dbReference type="InterPro" id="IPR001789">
    <property type="entry name" value="Sig_transdc_resp-reg_receiver"/>
</dbReference>
<dbReference type="InterPro" id="IPR011006">
    <property type="entry name" value="CheY-like_superfamily"/>
</dbReference>
<dbReference type="OrthoDB" id="9793421at2"/>
<sequence>MRLLVVDDSALMRRMLQECFAGEPDIELLAARDGEDALAKLHSFAPDVITLDINMPKMDGLSCLARIMEERPCPVVMVSSLTERGALATFEALELGAVDYVAKPDGTVSLSLDLVYDELRAKVRAAFAGKRAKARNAARPAPARLAPKAPPAAPAARVVQIGRNRAGSEPVELVVIGSSTGGPKTLGDILAALPADFPAPILIAQHMPPRFTRIYAERLAGICRIKIRELDRAQPLQPGTAYIAQGAKDVIVTRKMRRLCAEPMPLDGGLTWHPSVSRMVASALETLAPERLVGVMLTGMGDDGAAEMARIHQNGGRTIAESEETAVVWGMPQQLIAYDGASVVLPCDRVAEQLRHWLVVPAPQRTSQCR</sequence>
<comment type="catalytic activity">
    <reaction evidence="5">
        <text>L-glutaminyl-[protein] + H2O = L-glutamyl-[protein] + NH4(+)</text>
        <dbReference type="Rhea" id="RHEA:16441"/>
        <dbReference type="Rhea" id="RHEA-COMP:10207"/>
        <dbReference type="Rhea" id="RHEA-COMP:10208"/>
        <dbReference type="ChEBI" id="CHEBI:15377"/>
        <dbReference type="ChEBI" id="CHEBI:28938"/>
        <dbReference type="ChEBI" id="CHEBI:29973"/>
        <dbReference type="ChEBI" id="CHEBI:30011"/>
        <dbReference type="EC" id="3.5.1.44"/>
    </reaction>
</comment>
<dbReference type="InterPro" id="IPR035909">
    <property type="entry name" value="CheB_C"/>
</dbReference>
<name>A0A285TK53_9RHOB</name>
<feature type="active site" evidence="5 6">
    <location>
        <position position="206"/>
    </location>
</feature>
<keyword evidence="3 5" id="KW-0378">Hydrolase</keyword>
<evidence type="ECO:0000256" key="2">
    <source>
        <dbReference type="ARBA" id="ARBA00022500"/>
    </source>
</evidence>
<dbReference type="CDD" id="cd16432">
    <property type="entry name" value="CheB_Rec"/>
    <property type="match status" value="1"/>
</dbReference>
<keyword evidence="5 7" id="KW-0597">Phosphoprotein</keyword>
<dbReference type="EC" id="3.1.1.61" evidence="5"/>
<feature type="active site" evidence="5 6">
    <location>
        <position position="179"/>
    </location>
</feature>
<evidence type="ECO:0000256" key="1">
    <source>
        <dbReference type="ARBA" id="ARBA00022490"/>
    </source>
</evidence>
<evidence type="ECO:0000259" key="9">
    <source>
        <dbReference type="PROSITE" id="PS50122"/>
    </source>
</evidence>
<dbReference type="InterPro" id="IPR008248">
    <property type="entry name" value="CheB-like"/>
</dbReference>
<dbReference type="HAMAP" id="MF_00099">
    <property type="entry name" value="CheB_chemtxs"/>
    <property type="match status" value="1"/>
</dbReference>
<dbReference type="PANTHER" id="PTHR42872">
    <property type="entry name" value="PROTEIN-GLUTAMATE METHYLESTERASE/PROTEIN-GLUTAMINE GLUTAMINASE"/>
    <property type="match status" value="1"/>
</dbReference>
<dbReference type="Gene3D" id="3.40.50.2300">
    <property type="match status" value="1"/>
</dbReference>
<dbReference type="AlphaFoldDB" id="A0A285TK53"/>
<evidence type="ECO:0000256" key="7">
    <source>
        <dbReference type="PROSITE-ProRule" id="PRU00169"/>
    </source>
</evidence>
<evidence type="ECO:0000256" key="4">
    <source>
        <dbReference type="ARBA" id="ARBA00048267"/>
    </source>
</evidence>
<evidence type="ECO:0000313" key="10">
    <source>
        <dbReference type="EMBL" id="SOC21076.1"/>
    </source>
</evidence>
<dbReference type="GO" id="GO:0000156">
    <property type="term" value="F:phosphorelay response regulator activity"/>
    <property type="evidence" value="ECO:0007669"/>
    <property type="project" value="InterPro"/>
</dbReference>
<comment type="subcellular location">
    <subcellularLocation>
        <location evidence="5">Cytoplasm</location>
    </subcellularLocation>
</comment>
<evidence type="ECO:0000256" key="5">
    <source>
        <dbReference type="HAMAP-Rule" id="MF_00099"/>
    </source>
</evidence>
<evidence type="ECO:0000259" key="8">
    <source>
        <dbReference type="PROSITE" id="PS50110"/>
    </source>
</evidence>
<dbReference type="Pfam" id="PF01339">
    <property type="entry name" value="CheB_methylest"/>
    <property type="match status" value="1"/>
</dbReference>
<dbReference type="EC" id="3.5.1.44" evidence="5"/>
<reference evidence="11" key="1">
    <citation type="submission" date="2017-08" db="EMBL/GenBank/DDBJ databases">
        <authorList>
            <person name="Varghese N."/>
            <person name="Submissions S."/>
        </authorList>
    </citation>
    <scope>NUCLEOTIDE SEQUENCE [LARGE SCALE GENOMIC DNA]</scope>
    <source>
        <strain evidence="11">JA276</strain>
    </source>
</reference>
<evidence type="ECO:0000256" key="3">
    <source>
        <dbReference type="ARBA" id="ARBA00022801"/>
    </source>
</evidence>
<accession>A0A285TK53</accession>
<keyword evidence="2 5" id="KW-0145">Chemotaxis</keyword>
<evidence type="ECO:0000256" key="6">
    <source>
        <dbReference type="PROSITE-ProRule" id="PRU00050"/>
    </source>
</evidence>
<dbReference type="GO" id="GO:0008984">
    <property type="term" value="F:protein-glutamate methylesterase activity"/>
    <property type="evidence" value="ECO:0007669"/>
    <property type="project" value="UniProtKB-UniRule"/>
</dbReference>
<dbReference type="CDD" id="cd17541">
    <property type="entry name" value="REC_CheB-like"/>
    <property type="match status" value="1"/>
</dbReference>
<dbReference type="InterPro" id="IPR000673">
    <property type="entry name" value="Sig_transdc_resp-reg_Me-estase"/>
</dbReference>
<dbReference type="GO" id="GO:0050568">
    <property type="term" value="F:protein-glutamine glutaminase activity"/>
    <property type="evidence" value="ECO:0007669"/>
    <property type="project" value="UniProtKB-UniRule"/>
</dbReference>
<comment type="function">
    <text evidence="5">Involved in chemotaxis. Part of a chemotaxis signal transduction system that modulates chemotaxis in response to various stimuli. Catalyzes the demethylation of specific methylglutamate residues introduced into the chemoreceptors (methyl-accepting chemotaxis proteins or MCP) by CheR. Also mediates the irreversible deamidation of specific glutamine residues to glutamic acid.</text>
</comment>
<dbReference type="EMBL" id="OBMT01000021">
    <property type="protein sequence ID" value="SOC21076.1"/>
    <property type="molecule type" value="Genomic_DNA"/>
</dbReference>
<feature type="modified residue" description="4-aspartylphosphate" evidence="5 7">
    <location>
        <position position="52"/>
    </location>
</feature>
<dbReference type="Pfam" id="PF00072">
    <property type="entry name" value="Response_reg"/>
    <property type="match status" value="1"/>
</dbReference>
<dbReference type="SUPFAM" id="SSF52172">
    <property type="entry name" value="CheY-like"/>
    <property type="match status" value="1"/>
</dbReference>
<protein>
    <recommendedName>
        <fullName evidence="5">Protein-glutamate methylesterase/protein-glutamine glutaminase</fullName>
        <ecNumber evidence="5">3.1.1.61</ecNumber>
        <ecNumber evidence="5">3.5.1.44</ecNumber>
    </recommendedName>
</protein>
<dbReference type="GO" id="GO:0005737">
    <property type="term" value="C:cytoplasm"/>
    <property type="evidence" value="ECO:0007669"/>
    <property type="project" value="UniProtKB-SubCell"/>
</dbReference>
<dbReference type="PIRSF" id="PIRSF000876">
    <property type="entry name" value="RR_chemtxs_CheB"/>
    <property type="match status" value="1"/>
</dbReference>
<dbReference type="PROSITE" id="PS50110">
    <property type="entry name" value="RESPONSE_REGULATORY"/>
    <property type="match status" value="1"/>
</dbReference>
<gene>
    <name evidence="5" type="primary">cheB</name>
    <name evidence="10" type="ORF">SAMN05877831_12114</name>
</gene>
<keyword evidence="1 5" id="KW-0963">Cytoplasm</keyword>
<dbReference type="Proteomes" id="UP000219111">
    <property type="component" value="Unassembled WGS sequence"/>
</dbReference>
<proteinExistence type="inferred from homology"/>
<dbReference type="Gene3D" id="3.40.50.180">
    <property type="entry name" value="Methylesterase CheB, C-terminal domain"/>
    <property type="match status" value="1"/>
</dbReference>
<comment type="similarity">
    <text evidence="5">Belongs to the CheB family.</text>
</comment>
<feature type="domain" description="CheB-type methylesterase" evidence="9">
    <location>
        <begin position="170"/>
        <end position="361"/>
    </location>
</feature>
<comment type="PTM">
    <text evidence="5">Phosphorylated by CheA. Phosphorylation of the N-terminal regulatory domain activates the methylesterase activity.</text>
</comment>
<comment type="domain">
    <text evidence="5">Contains a C-terminal catalytic domain, and an N-terminal region which modulates catalytic activity.</text>
</comment>
<dbReference type="PROSITE" id="PS50122">
    <property type="entry name" value="CHEB"/>
    <property type="match status" value="1"/>
</dbReference>
<dbReference type="NCBIfam" id="NF001965">
    <property type="entry name" value="PRK00742.1"/>
    <property type="match status" value="1"/>
</dbReference>
<dbReference type="SMART" id="SM00448">
    <property type="entry name" value="REC"/>
    <property type="match status" value="1"/>
</dbReference>
<organism evidence="10 11">
    <name type="scientific">Rhodobacter maris</name>
    <dbReference type="NCBI Taxonomy" id="446682"/>
    <lineage>
        <taxon>Bacteria</taxon>
        <taxon>Pseudomonadati</taxon>
        <taxon>Pseudomonadota</taxon>
        <taxon>Alphaproteobacteria</taxon>
        <taxon>Rhodobacterales</taxon>
        <taxon>Rhodobacter group</taxon>
        <taxon>Rhodobacter</taxon>
    </lineage>
</organism>
<feature type="active site" evidence="5 6">
    <location>
        <position position="303"/>
    </location>
</feature>
<comment type="catalytic activity">
    <reaction evidence="4 5">
        <text>[protein]-L-glutamate 5-O-methyl ester + H2O = L-glutamyl-[protein] + methanol + H(+)</text>
        <dbReference type="Rhea" id="RHEA:23236"/>
        <dbReference type="Rhea" id="RHEA-COMP:10208"/>
        <dbReference type="Rhea" id="RHEA-COMP:10311"/>
        <dbReference type="ChEBI" id="CHEBI:15377"/>
        <dbReference type="ChEBI" id="CHEBI:15378"/>
        <dbReference type="ChEBI" id="CHEBI:17790"/>
        <dbReference type="ChEBI" id="CHEBI:29973"/>
        <dbReference type="ChEBI" id="CHEBI:82795"/>
        <dbReference type="EC" id="3.1.1.61"/>
    </reaction>
</comment>
<evidence type="ECO:0000313" key="11">
    <source>
        <dbReference type="Proteomes" id="UP000219111"/>
    </source>
</evidence>
<dbReference type="PANTHER" id="PTHR42872:SF6">
    <property type="entry name" value="PROTEIN-GLUTAMATE METHYLESTERASE_PROTEIN-GLUTAMINE GLUTAMINASE"/>
    <property type="match status" value="1"/>
</dbReference>
<dbReference type="GO" id="GO:0006935">
    <property type="term" value="P:chemotaxis"/>
    <property type="evidence" value="ECO:0007669"/>
    <property type="project" value="UniProtKB-UniRule"/>
</dbReference>
<dbReference type="SUPFAM" id="SSF52738">
    <property type="entry name" value="Methylesterase CheB, C-terminal domain"/>
    <property type="match status" value="1"/>
</dbReference>
<feature type="domain" description="Response regulatory" evidence="8">
    <location>
        <begin position="2"/>
        <end position="118"/>
    </location>
</feature>